<dbReference type="PROSITE" id="PS50268">
    <property type="entry name" value="CADHERIN_2"/>
    <property type="match status" value="4"/>
</dbReference>
<dbReference type="GO" id="GO:0005886">
    <property type="term" value="C:plasma membrane"/>
    <property type="evidence" value="ECO:0007669"/>
    <property type="project" value="UniProtKB-SubCell"/>
</dbReference>
<evidence type="ECO:0000313" key="15">
    <source>
        <dbReference type="Proteomes" id="UP000245119"/>
    </source>
</evidence>
<gene>
    <name evidence="14" type="ORF">C0Q70_05792</name>
</gene>
<dbReference type="GO" id="GO:0007156">
    <property type="term" value="P:homophilic cell adhesion via plasma membrane adhesion molecules"/>
    <property type="evidence" value="ECO:0007669"/>
    <property type="project" value="InterPro"/>
</dbReference>
<dbReference type="EMBL" id="PZQS01000003">
    <property type="protein sequence ID" value="PVD34517.1"/>
    <property type="molecule type" value="Genomic_DNA"/>
</dbReference>
<dbReference type="GO" id="GO:0005509">
    <property type="term" value="F:calcium ion binding"/>
    <property type="evidence" value="ECO:0007669"/>
    <property type="project" value="UniProtKB-UniRule"/>
</dbReference>
<feature type="domain" description="Cadherin" evidence="13">
    <location>
        <begin position="159"/>
        <end position="268"/>
    </location>
</feature>
<dbReference type="Proteomes" id="UP000245119">
    <property type="component" value="Linkage Group LG3"/>
</dbReference>
<dbReference type="FunFam" id="2.60.40.60:FF:000007">
    <property type="entry name" value="Protocadherin alpha 2"/>
    <property type="match status" value="1"/>
</dbReference>
<evidence type="ECO:0000259" key="13">
    <source>
        <dbReference type="PROSITE" id="PS50268"/>
    </source>
</evidence>
<dbReference type="Pfam" id="PF08266">
    <property type="entry name" value="Cadherin_2"/>
    <property type="match status" value="1"/>
</dbReference>
<keyword evidence="5" id="KW-0677">Repeat</keyword>
<dbReference type="PANTHER" id="PTHR24028">
    <property type="entry name" value="CADHERIN-87A"/>
    <property type="match status" value="1"/>
</dbReference>
<evidence type="ECO:0000256" key="12">
    <source>
        <dbReference type="SAM" id="SignalP"/>
    </source>
</evidence>
<feature type="domain" description="Cadherin" evidence="13">
    <location>
        <begin position="269"/>
        <end position="376"/>
    </location>
</feature>
<feature type="chain" id="PRO_5015762300" description="Cadherin domain-containing protein" evidence="12">
    <location>
        <begin position="39"/>
        <end position="474"/>
    </location>
</feature>
<keyword evidence="8" id="KW-1133">Transmembrane helix</keyword>
<keyword evidence="7" id="KW-0130">Cell adhesion</keyword>
<proteinExistence type="predicted"/>
<keyword evidence="2" id="KW-1003">Cell membrane</keyword>
<dbReference type="PROSITE" id="PS00232">
    <property type="entry name" value="CADHERIN_1"/>
    <property type="match status" value="1"/>
</dbReference>
<dbReference type="InterPro" id="IPR050174">
    <property type="entry name" value="Protocadherin/Cadherin-CA"/>
</dbReference>
<dbReference type="FunFam" id="2.60.40.60:FF:000002">
    <property type="entry name" value="Protocadherin alpha 2"/>
    <property type="match status" value="1"/>
</dbReference>
<evidence type="ECO:0000256" key="8">
    <source>
        <dbReference type="ARBA" id="ARBA00022989"/>
    </source>
</evidence>
<evidence type="ECO:0000256" key="4">
    <source>
        <dbReference type="ARBA" id="ARBA00022729"/>
    </source>
</evidence>
<sequence length="474" mass="51924">MKTASMAKVVSAAVSFLPCRSLFLAILLHLSCLRPSQAQKMKHVVLGPFQEQQRSGILVGNIAQASNIAEEMESSKFRSLKYEVLDPNNLQTASLFTLNGQTGGVFTSAMIDREAVCEFKEVCLLNFDVSVSFDTNEYLCIVRVSINITDVNDNMPTFPRETITLDITEGNTPGTFYLLPSAVDKDTKVNSVVEYRLQTTTSPFRLHVEKNLDDSFKVSLVVTKVLDREERDNYLLRVEAIDGGLPPLMGTLTVHINVTDINDNAPIFSEQTYSISVVENAPVGTVIGRVKADDLDTGMNARITYGFSGSGGGEMQKLFSLHPDSGEIHIKAPLQYVSGNTFTAIVQAKDNGFPAQVSQAQLTITVVDVGNNPPRMEFLPKKTIYENTIQIAENANLRTVIGTVKVEDNDPGLSGVVNCRVSHESFKVQKLVDTVFVVLLQQQLDRELEEKVNVTIKCSDAGSPPMTSSTTLSS</sequence>
<evidence type="ECO:0000256" key="6">
    <source>
        <dbReference type="ARBA" id="ARBA00022837"/>
    </source>
</evidence>
<dbReference type="InterPro" id="IPR013164">
    <property type="entry name" value="Cadherin_N"/>
</dbReference>
<organism evidence="14 15">
    <name type="scientific">Pomacea canaliculata</name>
    <name type="common">Golden apple snail</name>
    <dbReference type="NCBI Taxonomy" id="400727"/>
    <lineage>
        <taxon>Eukaryota</taxon>
        <taxon>Metazoa</taxon>
        <taxon>Spiralia</taxon>
        <taxon>Lophotrochozoa</taxon>
        <taxon>Mollusca</taxon>
        <taxon>Gastropoda</taxon>
        <taxon>Caenogastropoda</taxon>
        <taxon>Architaenioglossa</taxon>
        <taxon>Ampullarioidea</taxon>
        <taxon>Ampullariidae</taxon>
        <taxon>Pomacea</taxon>
    </lineage>
</organism>
<dbReference type="PRINTS" id="PR00205">
    <property type="entry name" value="CADHERIN"/>
</dbReference>
<keyword evidence="6 11" id="KW-0106">Calcium</keyword>
<comment type="caution">
    <text evidence="14">The sequence shown here is derived from an EMBL/GenBank/DDBJ whole genome shotgun (WGS) entry which is preliminary data.</text>
</comment>
<evidence type="ECO:0000256" key="2">
    <source>
        <dbReference type="ARBA" id="ARBA00022475"/>
    </source>
</evidence>
<evidence type="ECO:0000256" key="11">
    <source>
        <dbReference type="PROSITE-ProRule" id="PRU00043"/>
    </source>
</evidence>
<evidence type="ECO:0000313" key="14">
    <source>
        <dbReference type="EMBL" id="PVD34517.1"/>
    </source>
</evidence>
<keyword evidence="3" id="KW-0812">Transmembrane</keyword>
<dbReference type="AlphaFoldDB" id="A0A2T7PMB0"/>
<feature type="domain" description="Cadherin" evidence="13">
    <location>
        <begin position="383"/>
        <end position="472"/>
    </location>
</feature>
<evidence type="ECO:0000256" key="1">
    <source>
        <dbReference type="ARBA" id="ARBA00004251"/>
    </source>
</evidence>
<dbReference type="InterPro" id="IPR002126">
    <property type="entry name" value="Cadherin-like_dom"/>
</dbReference>
<dbReference type="SMART" id="SM00112">
    <property type="entry name" value="CA"/>
    <property type="match status" value="4"/>
</dbReference>
<dbReference type="OrthoDB" id="6252479at2759"/>
<protein>
    <recommendedName>
        <fullName evidence="13">Cadherin domain-containing protein</fullName>
    </recommendedName>
</protein>
<evidence type="ECO:0000256" key="10">
    <source>
        <dbReference type="ARBA" id="ARBA00023180"/>
    </source>
</evidence>
<reference evidence="14 15" key="1">
    <citation type="submission" date="2018-04" db="EMBL/GenBank/DDBJ databases">
        <title>The genome of golden apple snail Pomacea canaliculata provides insight into stress tolerance and invasive adaptation.</title>
        <authorList>
            <person name="Liu C."/>
            <person name="Liu B."/>
            <person name="Ren Y."/>
            <person name="Zhang Y."/>
            <person name="Wang H."/>
            <person name="Li S."/>
            <person name="Jiang F."/>
            <person name="Yin L."/>
            <person name="Zhang G."/>
            <person name="Qian W."/>
            <person name="Fan W."/>
        </authorList>
    </citation>
    <scope>NUCLEOTIDE SEQUENCE [LARGE SCALE GENOMIC DNA]</scope>
    <source>
        <strain evidence="14">SZHN2017</strain>
        <tissue evidence="14">Muscle</tissue>
    </source>
</reference>
<name>A0A2T7PMB0_POMCA</name>
<dbReference type="PANTHER" id="PTHR24028:SF146">
    <property type="entry name" value="CADHERIN 96CB, ISOFORM D-RELATED"/>
    <property type="match status" value="1"/>
</dbReference>
<dbReference type="Pfam" id="PF00028">
    <property type="entry name" value="Cadherin"/>
    <property type="match status" value="3"/>
</dbReference>
<evidence type="ECO:0000256" key="9">
    <source>
        <dbReference type="ARBA" id="ARBA00023136"/>
    </source>
</evidence>
<keyword evidence="15" id="KW-1185">Reference proteome</keyword>
<keyword evidence="10" id="KW-0325">Glycoprotein</keyword>
<keyword evidence="4 12" id="KW-0732">Signal</keyword>
<dbReference type="InterPro" id="IPR015919">
    <property type="entry name" value="Cadherin-like_sf"/>
</dbReference>
<dbReference type="SUPFAM" id="SSF49313">
    <property type="entry name" value="Cadherin-like"/>
    <property type="match status" value="4"/>
</dbReference>
<dbReference type="Gene3D" id="2.60.40.60">
    <property type="entry name" value="Cadherins"/>
    <property type="match status" value="4"/>
</dbReference>
<evidence type="ECO:0000256" key="7">
    <source>
        <dbReference type="ARBA" id="ARBA00022889"/>
    </source>
</evidence>
<keyword evidence="9" id="KW-0472">Membrane</keyword>
<feature type="domain" description="Cadherin" evidence="13">
    <location>
        <begin position="51"/>
        <end position="158"/>
    </location>
</feature>
<dbReference type="CDD" id="cd11304">
    <property type="entry name" value="Cadherin_repeat"/>
    <property type="match status" value="4"/>
</dbReference>
<accession>A0A2T7PMB0</accession>
<comment type="subcellular location">
    <subcellularLocation>
        <location evidence="1">Cell membrane</location>
        <topology evidence="1">Single-pass type I membrane protein</topology>
    </subcellularLocation>
</comment>
<feature type="signal peptide" evidence="12">
    <location>
        <begin position="1"/>
        <end position="38"/>
    </location>
</feature>
<evidence type="ECO:0000256" key="3">
    <source>
        <dbReference type="ARBA" id="ARBA00022692"/>
    </source>
</evidence>
<evidence type="ECO:0000256" key="5">
    <source>
        <dbReference type="ARBA" id="ARBA00022737"/>
    </source>
</evidence>
<dbReference type="InterPro" id="IPR020894">
    <property type="entry name" value="Cadherin_CS"/>
</dbReference>